<evidence type="ECO:0000313" key="1">
    <source>
        <dbReference type="EMBL" id="KKK64696.1"/>
    </source>
</evidence>
<proteinExistence type="predicted"/>
<gene>
    <name evidence="1" type="ORF">LCGC14_2981580</name>
</gene>
<name>A0A0F8ZXN4_9ZZZZ</name>
<sequence>MPEYKPITAPIVRWMPKHDQTVALYIAGYGTDAIANVMRLSKVTIANTIKDPRAQKVIEIARKRTFTSIMTACGDKMTALGVRAVDNIAETINTEIRDSEGAVAIGTKAKIHQDNVSFELLGRIGFGRGSQQEDAGGLRLSPETEKKLVEGVERARKAEIIFRKTEEVEFRDVTSE</sequence>
<organism evidence="1">
    <name type="scientific">marine sediment metagenome</name>
    <dbReference type="NCBI Taxonomy" id="412755"/>
    <lineage>
        <taxon>unclassified sequences</taxon>
        <taxon>metagenomes</taxon>
        <taxon>ecological metagenomes</taxon>
    </lineage>
</organism>
<comment type="caution">
    <text evidence="1">The sequence shown here is derived from an EMBL/GenBank/DDBJ whole genome shotgun (WGS) entry which is preliminary data.</text>
</comment>
<protein>
    <submittedName>
        <fullName evidence="1">Uncharacterized protein</fullName>
    </submittedName>
</protein>
<dbReference type="EMBL" id="LAZR01060907">
    <property type="protein sequence ID" value="KKK64696.1"/>
    <property type="molecule type" value="Genomic_DNA"/>
</dbReference>
<reference evidence="1" key="1">
    <citation type="journal article" date="2015" name="Nature">
        <title>Complex archaea that bridge the gap between prokaryotes and eukaryotes.</title>
        <authorList>
            <person name="Spang A."/>
            <person name="Saw J.H."/>
            <person name="Jorgensen S.L."/>
            <person name="Zaremba-Niedzwiedzka K."/>
            <person name="Martijn J."/>
            <person name="Lind A.E."/>
            <person name="van Eijk R."/>
            <person name="Schleper C."/>
            <person name="Guy L."/>
            <person name="Ettema T.J."/>
        </authorList>
    </citation>
    <scope>NUCLEOTIDE SEQUENCE</scope>
</reference>
<dbReference type="AlphaFoldDB" id="A0A0F8ZXN4"/>
<feature type="non-terminal residue" evidence="1">
    <location>
        <position position="176"/>
    </location>
</feature>
<accession>A0A0F8ZXN4</accession>